<evidence type="ECO:0000256" key="4">
    <source>
        <dbReference type="ARBA" id="ARBA00022679"/>
    </source>
</evidence>
<evidence type="ECO:0000256" key="9">
    <source>
        <dbReference type="SAM" id="Phobius"/>
    </source>
</evidence>
<proteinExistence type="predicted"/>
<evidence type="ECO:0000313" key="11">
    <source>
        <dbReference type="EMBL" id="MCQ4046577.1"/>
    </source>
</evidence>
<evidence type="ECO:0000256" key="8">
    <source>
        <dbReference type="ARBA" id="ARBA00023012"/>
    </source>
</evidence>
<comment type="catalytic activity">
    <reaction evidence="1">
        <text>ATP + protein L-histidine = ADP + protein N-phospho-L-histidine.</text>
        <dbReference type="EC" id="2.7.13.3"/>
    </reaction>
</comment>
<keyword evidence="7" id="KW-0067">ATP-binding</keyword>
<feature type="transmembrane region" description="Helical" evidence="9">
    <location>
        <begin position="44"/>
        <end position="70"/>
    </location>
</feature>
<evidence type="ECO:0000256" key="7">
    <source>
        <dbReference type="ARBA" id="ARBA00022840"/>
    </source>
</evidence>
<dbReference type="InterPro" id="IPR011712">
    <property type="entry name" value="Sig_transdc_His_kin_sub3_dim/P"/>
</dbReference>
<keyword evidence="8" id="KW-0902">Two-component regulatory system</keyword>
<dbReference type="Proteomes" id="UP001206206">
    <property type="component" value="Unassembled WGS sequence"/>
</dbReference>
<name>A0ABT1PMJ3_9ACTN</name>
<keyword evidence="6 11" id="KW-0418">Kinase</keyword>
<keyword evidence="5" id="KW-0547">Nucleotide-binding</keyword>
<dbReference type="EMBL" id="JANFNH010000074">
    <property type="protein sequence ID" value="MCQ4046577.1"/>
    <property type="molecule type" value="Genomic_DNA"/>
</dbReference>
<keyword evidence="9" id="KW-0472">Membrane</keyword>
<keyword evidence="12" id="KW-1185">Reference proteome</keyword>
<keyword evidence="9" id="KW-0812">Transmembrane</keyword>
<dbReference type="RefSeq" id="WP_255932818.1">
    <property type="nucleotide sequence ID" value="NZ_JANFNH010000074.1"/>
</dbReference>
<dbReference type="SMART" id="SM00387">
    <property type="entry name" value="HATPase_c"/>
    <property type="match status" value="1"/>
</dbReference>
<keyword evidence="3" id="KW-0597">Phosphoprotein</keyword>
<evidence type="ECO:0000313" key="12">
    <source>
        <dbReference type="Proteomes" id="UP001206206"/>
    </source>
</evidence>
<organism evidence="11 12">
    <name type="scientific">Streptantibioticus rubrisoli</name>
    <dbReference type="NCBI Taxonomy" id="1387313"/>
    <lineage>
        <taxon>Bacteria</taxon>
        <taxon>Bacillati</taxon>
        <taxon>Actinomycetota</taxon>
        <taxon>Actinomycetes</taxon>
        <taxon>Kitasatosporales</taxon>
        <taxon>Streptomycetaceae</taxon>
        <taxon>Streptantibioticus</taxon>
    </lineage>
</organism>
<dbReference type="InterPro" id="IPR050482">
    <property type="entry name" value="Sensor_HK_TwoCompSys"/>
</dbReference>
<accession>A0ABT1PMJ3</accession>
<keyword evidence="4" id="KW-0808">Transferase</keyword>
<evidence type="ECO:0000256" key="5">
    <source>
        <dbReference type="ARBA" id="ARBA00022741"/>
    </source>
</evidence>
<dbReference type="Pfam" id="PF02518">
    <property type="entry name" value="HATPase_c"/>
    <property type="match status" value="1"/>
</dbReference>
<dbReference type="InterPro" id="IPR036890">
    <property type="entry name" value="HATPase_C_sf"/>
</dbReference>
<dbReference type="PANTHER" id="PTHR24421">
    <property type="entry name" value="NITRATE/NITRITE SENSOR PROTEIN NARX-RELATED"/>
    <property type="match status" value="1"/>
</dbReference>
<evidence type="ECO:0000256" key="1">
    <source>
        <dbReference type="ARBA" id="ARBA00000085"/>
    </source>
</evidence>
<dbReference type="InterPro" id="IPR003594">
    <property type="entry name" value="HATPase_dom"/>
</dbReference>
<dbReference type="Pfam" id="PF07730">
    <property type="entry name" value="HisKA_3"/>
    <property type="match status" value="1"/>
</dbReference>
<evidence type="ECO:0000259" key="10">
    <source>
        <dbReference type="SMART" id="SM00387"/>
    </source>
</evidence>
<evidence type="ECO:0000256" key="2">
    <source>
        <dbReference type="ARBA" id="ARBA00012438"/>
    </source>
</evidence>
<dbReference type="SUPFAM" id="SSF55874">
    <property type="entry name" value="ATPase domain of HSP90 chaperone/DNA topoisomerase II/histidine kinase"/>
    <property type="match status" value="1"/>
</dbReference>
<keyword evidence="9" id="KW-1133">Transmembrane helix</keyword>
<protein>
    <recommendedName>
        <fullName evidence="2">histidine kinase</fullName>
        <ecNumber evidence="2">2.7.13.3</ecNumber>
    </recommendedName>
</protein>
<feature type="transmembrane region" description="Helical" evidence="9">
    <location>
        <begin position="199"/>
        <end position="222"/>
    </location>
</feature>
<dbReference type="Gene3D" id="1.20.5.1930">
    <property type="match status" value="1"/>
</dbReference>
<evidence type="ECO:0000256" key="6">
    <source>
        <dbReference type="ARBA" id="ARBA00022777"/>
    </source>
</evidence>
<reference evidence="11 12" key="1">
    <citation type="submission" date="2022-06" db="EMBL/GenBank/DDBJ databases">
        <title>Draft genome sequence of type strain Streptomyces rubrisoli DSM 42083.</title>
        <authorList>
            <person name="Duangmal K."/>
            <person name="Klaysubun C."/>
        </authorList>
    </citation>
    <scope>NUCLEOTIDE SEQUENCE [LARGE SCALE GENOMIC DNA]</scope>
    <source>
        <strain evidence="11 12">DSM 42083</strain>
    </source>
</reference>
<dbReference type="PANTHER" id="PTHR24421:SF10">
    <property type="entry name" value="NITRATE_NITRITE SENSOR PROTEIN NARQ"/>
    <property type="match status" value="1"/>
</dbReference>
<gene>
    <name evidence="11" type="ORF">NON19_32120</name>
</gene>
<sequence length="464" mass="50386">MRGQGRIRRGTHDHERLARRVRRSEQWKALGLGLRMFRRSLDTVMPLAVALTATALTFCLGLVFLAPPALRLTQCMARRERRALAEEFGIEVAEAYQPEPTVEALPDGRYRFGRRVRRTMPGQWELDFQRFTTDPAIWRDLRWLSSALVLGAMAAVPAALIGYGLIGQLVPLIAWWAHHPGQGDSTVYTWFLARPDGQLAWPAHVLLGAAFFGGLGVAPAFVQTAGHWSAKLLSPPENARLQQRVRRLTETRADALDAQAAELRRIERDLHDGVQARLVAMGLNLGAVEQLLERDPAAAKALLAQSREASASALRELRGLVRGIHPPVLAERGLADAIKALALDSPLAVEVAEDLPGRAEPPVESAVYFAVSELLTNAARHAAAERVWIDVHHTGDALRVQVTDDGRGGADASRGSGLRGIERRLATFDGVLALSSPNGGPTIVTLELPCALSSPRTSTSSGKG</sequence>
<feature type="domain" description="Histidine kinase/HSP90-like ATPase" evidence="10">
    <location>
        <begin position="362"/>
        <end position="452"/>
    </location>
</feature>
<feature type="transmembrane region" description="Helical" evidence="9">
    <location>
        <begin position="147"/>
        <end position="166"/>
    </location>
</feature>
<dbReference type="GO" id="GO:0016301">
    <property type="term" value="F:kinase activity"/>
    <property type="evidence" value="ECO:0007669"/>
    <property type="project" value="UniProtKB-KW"/>
</dbReference>
<dbReference type="Gene3D" id="3.30.565.10">
    <property type="entry name" value="Histidine kinase-like ATPase, C-terminal domain"/>
    <property type="match status" value="1"/>
</dbReference>
<dbReference type="CDD" id="cd16917">
    <property type="entry name" value="HATPase_UhpB-NarQ-NarX-like"/>
    <property type="match status" value="1"/>
</dbReference>
<dbReference type="EC" id="2.7.13.3" evidence="2"/>
<evidence type="ECO:0000256" key="3">
    <source>
        <dbReference type="ARBA" id="ARBA00022553"/>
    </source>
</evidence>
<comment type="caution">
    <text evidence="11">The sequence shown here is derived from an EMBL/GenBank/DDBJ whole genome shotgun (WGS) entry which is preliminary data.</text>
</comment>